<sequence length="345" mass="39438">MSSDESDTIFVKNRSRGRKVCIAWSKDASKDARLLDWIDSHQHYRDILFSSFQGGTRRVDRNKPSKKKCCTMIAQSIFEFDDDNSIRRAVVDDPDYYGTLVYAHITHLKTEYQNIIRAIGATAANMHPEEFIDGTDASKNLERHLRGFSLWKRLHLHWRTLSHFNELYSDKEPSKGDGKVNILSKSRDLVQPSDISQVNTRASPARTKKLIVIDEPSDGEHAASKPESLGTQKLKCMKKRKFSLNDDIKSGVAALAQTEVGVPPSNDVRLAELAVKRQKLENEAIEKKAETRRVELGIEERLRAAKIERAREKERHEFMMKLMEMAMPSQGLSHRSQYFLKAPTV</sequence>
<dbReference type="EMBL" id="MU157836">
    <property type="protein sequence ID" value="KAF9531050.1"/>
    <property type="molecule type" value="Genomic_DNA"/>
</dbReference>
<dbReference type="Proteomes" id="UP000807306">
    <property type="component" value="Unassembled WGS sequence"/>
</dbReference>
<protein>
    <recommendedName>
        <fullName evidence="3">No apical meristem-associated C-terminal domain-containing protein</fullName>
    </recommendedName>
</protein>
<reference evidence="1" key="1">
    <citation type="submission" date="2020-11" db="EMBL/GenBank/DDBJ databases">
        <authorList>
            <consortium name="DOE Joint Genome Institute"/>
            <person name="Ahrendt S."/>
            <person name="Riley R."/>
            <person name="Andreopoulos W."/>
            <person name="Labutti K."/>
            <person name="Pangilinan J."/>
            <person name="Ruiz-Duenas F.J."/>
            <person name="Barrasa J.M."/>
            <person name="Sanchez-Garcia M."/>
            <person name="Camarero S."/>
            <person name="Miyauchi S."/>
            <person name="Serrano A."/>
            <person name="Linde D."/>
            <person name="Babiker R."/>
            <person name="Drula E."/>
            <person name="Ayuso-Fernandez I."/>
            <person name="Pacheco R."/>
            <person name="Padilla G."/>
            <person name="Ferreira P."/>
            <person name="Barriuso J."/>
            <person name="Kellner H."/>
            <person name="Castanera R."/>
            <person name="Alfaro M."/>
            <person name="Ramirez L."/>
            <person name="Pisabarro A.G."/>
            <person name="Kuo A."/>
            <person name="Tritt A."/>
            <person name="Lipzen A."/>
            <person name="He G."/>
            <person name="Yan M."/>
            <person name="Ng V."/>
            <person name="Cullen D."/>
            <person name="Martin F."/>
            <person name="Rosso M.-N."/>
            <person name="Henrissat B."/>
            <person name="Hibbett D."/>
            <person name="Martinez A.T."/>
            <person name="Grigoriev I.V."/>
        </authorList>
    </citation>
    <scope>NUCLEOTIDE SEQUENCE</scope>
    <source>
        <strain evidence="1">CBS 506.95</strain>
    </source>
</reference>
<evidence type="ECO:0000313" key="2">
    <source>
        <dbReference type="Proteomes" id="UP000807306"/>
    </source>
</evidence>
<evidence type="ECO:0000313" key="1">
    <source>
        <dbReference type="EMBL" id="KAF9531050.1"/>
    </source>
</evidence>
<proteinExistence type="predicted"/>
<dbReference type="OrthoDB" id="3182376at2759"/>
<comment type="caution">
    <text evidence="1">The sequence shown here is derived from an EMBL/GenBank/DDBJ whole genome shotgun (WGS) entry which is preliminary data.</text>
</comment>
<gene>
    <name evidence="1" type="ORF">CPB83DRAFT_849244</name>
</gene>
<accession>A0A9P6JT00</accession>
<name>A0A9P6JT00_9AGAR</name>
<evidence type="ECO:0008006" key="3">
    <source>
        <dbReference type="Google" id="ProtNLM"/>
    </source>
</evidence>
<dbReference type="AlphaFoldDB" id="A0A9P6JT00"/>
<organism evidence="1 2">
    <name type="scientific">Crepidotus variabilis</name>
    <dbReference type="NCBI Taxonomy" id="179855"/>
    <lineage>
        <taxon>Eukaryota</taxon>
        <taxon>Fungi</taxon>
        <taxon>Dikarya</taxon>
        <taxon>Basidiomycota</taxon>
        <taxon>Agaricomycotina</taxon>
        <taxon>Agaricomycetes</taxon>
        <taxon>Agaricomycetidae</taxon>
        <taxon>Agaricales</taxon>
        <taxon>Agaricineae</taxon>
        <taxon>Crepidotaceae</taxon>
        <taxon>Crepidotus</taxon>
    </lineage>
</organism>
<keyword evidence="2" id="KW-1185">Reference proteome</keyword>